<comment type="caution">
    <text evidence="2">The sequence shown here is derived from an EMBL/GenBank/DDBJ whole genome shotgun (WGS) entry which is preliminary data.</text>
</comment>
<evidence type="ECO:0000313" key="3">
    <source>
        <dbReference type="Proteomes" id="UP000020467"/>
    </source>
</evidence>
<dbReference type="HOGENOM" id="CLU_2413117_0_0_1"/>
<feature type="region of interest" description="Disordered" evidence="1">
    <location>
        <begin position="1"/>
        <end position="26"/>
    </location>
</feature>
<accession>A0A010SKU8</accession>
<evidence type="ECO:0000256" key="1">
    <source>
        <dbReference type="SAM" id="MobiDB-lite"/>
    </source>
</evidence>
<protein>
    <submittedName>
        <fullName evidence="2">Uncharacterized protein</fullName>
    </submittedName>
</protein>
<feature type="region of interest" description="Disordered" evidence="1">
    <location>
        <begin position="65"/>
        <end position="92"/>
    </location>
</feature>
<organism evidence="2 3">
    <name type="scientific">Colletotrichum fioriniae PJ7</name>
    <dbReference type="NCBI Taxonomy" id="1445577"/>
    <lineage>
        <taxon>Eukaryota</taxon>
        <taxon>Fungi</taxon>
        <taxon>Dikarya</taxon>
        <taxon>Ascomycota</taxon>
        <taxon>Pezizomycotina</taxon>
        <taxon>Sordariomycetes</taxon>
        <taxon>Hypocreomycetidae</taxon>
        <taxon>Glomerellales</taxon>
        <taxon>Glomerellaceae</taxon>
        <taxon>Colletotrichum</taxon>
        <taxon>Colletotrichum acutatum species complex</taxon>
    </lineage>
</organism>
<feature type="compositionally biased region" description="Pro residues" evidence="1">
    <location>
        <begin position="73"/>
        <end position="85"/>
    </location>
</feature>
<evidence type="ECO:0000313" key="2">
    <source>
        <dbReference type="EMBL" id="EXF85483.1"/>
    </source>
</evidence>
<dbReference type="KEGG" id="cfj:CFIO01_08991"/>
<gene>
    <name evidence="2" type="ORF">CFIO01_08991</name>
</gene>
<dbReference type="Proteomes" id="UP000020467">
    <property type="component" value="Unassembled WGS sequence"/>
</dbReference>
<reference evidence="2 3" key="1">
    <citation type="submission" date="2014-02" db="EMBL/GenBank/DDBJ databases">
        <title>The genome sequence of Colletotrichum fioriniae PJ7.</title>
        <authorList>
            <person name="Baroncelli R."/>
            <person name="Thon M.R."/>
        </authorList>
    </citation>
    <scope>NUCLEOTIDE SEQUENCE [LARGE SCALE GENOMIC DNA]</scope>
    <source>
        <strain evidence="2 3">PJ7</strain>
    </source>
</reference>
<proteinExistence type="predicted"/>
<dbReference type="AlphaFoldDB" id="A0A010SKU8"/>
<name>A0A010SKU8_9PEZI</name>
<sequence length="92" mass="10383">MRDRRAQGRWPSKHPPSALRCEGDPSVTSGPFRFISIQQYPGPPLTNPEYDHATKIVMFEFRVQVPSESMPTPGQPSRPQQPPPQELVLSKC</sequence>
<dbReference type="EMBL" id="JARH01000097">
    <property type="protein sequence ID" value="EXF85483.1"/>
    <property type="molecule type" value="Genomic_DNA"/>
</dbReference>
<keyword evidence="3" id="KW-1185">Reference proteome</keyword>